<dbReference type="RefSeq" id="WP_208267010.1">
    <property type="nucleotide sequence ID" value="NZ_BAAAGM010000068.1"/>
</dbReference>
<dbReference type="EMBL" id="JAGEOK010000008">
    <property type="protein sequence ID" value="MBO2438704.1"/>
    <property type="molecule type" value="Genomic_DNA"/>
</dbReference>
<feature type="region of interest" description="Disordered" evidence="1">
    <location>
        <begin position="145"/>
        <end position="182"/>
    </location>
</feature>
<feature type="compositionally biased region" description="Pro residues" evidence="1">
    <location>
        <begin position="162"/>
        <end position="182"/>
    </location>
</feature>
<dbReference type="Proteomes" id="UP000666915">
    <property type="component" value="Unassembled WGS sequence"/>
</dbReference>
<comment type="caution">
    <text evidence="2">The sequence shown here is derived from an EMBL/GenBank/DDBJ whole genome shotgun (WGS) entry which is preliminary data.</text>
</comment>
<protein>
    <recommendedName>
        <fullName evidence="4">Cadherin-like beta sandwich domain-containing protein</fullName>
    </recommendedName>
</protein>
<name>A0ABS3QXJ5_9ACTN</name>
<reference evidence="2 3" key="1">
    <citation type="submission" date="2021-03" db="EMBL/GenBank/DDBJ databases">
        <authorList>
            <person name="Kanchanasin P."/>
            <person name="Saeng-In P."/>
            <person name="Phongsopitanun W."/>
            <person name="Yuki M."/>
            <person name="Kudo T."/>
            <person name="Ohkuma M."/>
            <person name="Tanasupawat S."/>
        </authorList>
    </citation>
    <scope>NUCLEOTIDE SEQUENCE [LARGE SCALE GENOMIC DNA]</scope>
    <source>
        <strain evidence="2 3">L46</strain>
    </source>
</reference>
<organism evidence="2 3">
    <name type="scientific">Actinomadura nitritigenes</name>
    <dbReference type="NCBI Taxonomy" id="134602"/>
    <lineage>
        <taxon>Bacteria</taxon>
        <taxon>Bacillati</taxon>
        <taxon>Actinomycetota</taxon>
        <taxon>Actinomycetes</taxon>
        <taxon>Streptosporangiales</taxon>
        <taxon>Thermomonosporaceae</taxon>
        <taxon>Actinomadura</taxon>
    </lineage>
</organism>
<keyword evidence="3" id="KW-1185">Reference proteome</keyword>
<evidence type="ECO:0008006" key="4">
    <source>
        <dbReference type="Google" id="ProtNLM"/>
    </source>
</evidence>
<feature type="compositionally biased region" description="Basic and acidic residues" evidence="1">
    <location>
        <begin position="200"/>
        <end position="215"/>
    </location>
</feature>
<feature type="compositionally biased region" description="Basic residues" evidence="1">
    <location>
        <begin position="224"/>
        <end position="235"/>
    </location>
</feature>
<feature type="compositionally biased region" description="Basic residues" evidence="1">
    <location>
        <begin position="145"/>
        <end position="155"/>
    </location>
</feature>
<evidence type="ECO:0000313" key="2">
    <source>
        <dbReference type="EMBL" id="MBO2438704.1"/>
    </source>
</evidence>
<sequence>MTVQVPSGAKPGTIRFTVRASASHAAAETRTYTIVVTEPSGALPPGISADALPPGVPPVTPEGVPGGLTGPDVVLPPVVGPQTAPAPIAPVPVANLRALPRDSSDLDDLTALQAGVLAAMASSVTLLLLRLRLARREGVSPRRPGRVHLRFRRARPRLDGPPVRPVPPRPVRPRPRPAAPPPVAVWTVASWTTPEARAALRAEAAPKLDWRRPEPQPEPEPAARRRRSGRARRGPRLALLPARAR</sequence>
<feature type="compositionally biased region" description="Low complexity" evidence="1">
    <location>
        <begin position="236"/>
        <end position="245"/>
    </location>
</feature>
<accession>A0ABS3QXJ5</accession>
<evidence type="ECO:0000256" key="1">
    <source>
        <dbReference type="SAM" id="MobiDB-lite"/>
    </source>
</evidence>
<evidence type="ECO:0000313" key="3">
    <source>
        <dbReference type="Proteomes" id="UP000666915"/>
    </source>
</evidence>
<feature type="region of interest" description="Disordered" evidence="1">
    <location>
        <begin position="200"/>
        <end position="245"/>
    </location>
</feature>
<proteinExistence type="predicted"/>
<gene>
    <name evidence="2" type="ORF">J4557_14375</name>
</gene>